<dbReference type="Proteomes" id="UP000494163">
    <property type="component" value="Chromosome 3R"/>
</dbReference>
<dbReference type="SUPFAM" id="SSF144232">
    <property type="entry name" value="HIT/MYND zinc finger-like"/>
    <property type="match status" value="1"/>
</dbReference>
<feature type="domain" description="Tudor" evidence="6">
    <location>
        <begin position="778"/>
        <end position="836"/>
    </location>
</feature>
<organism evidence="8 9">
    <name type="scientific">Drosophila busckii</name>
    <name type="common">Fruit fly</name>
    <dbReference type="NCBI Taxonomy" id="30019"/>
    <lineage>
        <taxon>Eukaryota</taxon>
        <taxon>Metazoa</taxon>
        <taxon>Ecdysozoa</taxon>
        <taxon>Arthropoda</taxon>
        <taxon>Hexapoda</taxon>
        <taxon>Insecta</taxon>
        <taxon>Pterygota</taxon>
        <taxon>Neoptera</taxon>
        <taxon>Endopterygota</taxon>
        <taxon>Diptera</taxon>
        <taxon>Brachycera</taxon>
        <taxon>Muscomorpha</taxon>
        <taxon>Ephydroidea</taxon>
        <taxon>Drosophilidae</taxon>
        <taxon>Drosophila</taxon>
    </lineage>
</organism>
<dbReference type="GO" id="GO:0008270">
    <property type="term" value="F:zinc ion binding"/>
    <property type="evidence" value="ECO:0007669"/>
    <property type="project" value="UniProtKB-KW"/>
</dbReference>
<dbReference type="InterPro" id="IPR002999">
    <property type="entry name" value="Tudor"/>
</dbReference>
<evidence type="ECO:0000256" key="4">
    <source>
        <dbReference type="PROSITE-ProRule" id="PRU00134"/>
    </source>
</evidence>
<sequence>MNVNVIDSTCAVCGSVAALMCQRCGEPYCNDVCQRKDWQRHKHFCIIMPPLVSLRSVKPSSVKTSVSVGAQIVRPLSVETSAADSTTKSNVTVTAMEQQLAELTIAKPTVKTGKPTWSEHELPPLKEFFECRVTSMDPNGNIWVLAAANTERLERLSDKMARSMLQKQHCCLQQQNVGDLVCLSLDKKWYRAEILALNENSADLRLIDYGTVVRQALERDIYLPVPRVSEYQAFAFPVKLPTNTGVQPNKTLTLRLLGTKTSEGIQQAQQKPKMIIPLNLPIQMLSVHSEVSVVKVLPAVVALNEPQVLLLQTTVLPNLNVDLNRIMLEKPAEPITDPFPSQGENLKFFLAARTERGYRRAFLIDLLEDMSLFLVYEMDEGRITLTNEVRRIPRELLGHTLRVFAATIKEPQALSITNGDLSIKIQMEQLAGKDMGKVRSAQATLQADSGIKWAVSIQTFVGRVNELGHKYWREPIEQDSLVYITHVVSYAEVCISAIDTLQYADIFKHLKTKCAAFDQSSDVKIGTIVLVICPERGNYRGEASITAVKPDFCTVLNIDTGAEDRVPVQNLRKSCPFLENLPISLRRIKIKTICDIPSSAVPSNSSALHMLANLSAIKTPLRVDFSSHSSSIMDLIDTTVQPSSLMTRMLPMIFMPTAVELTPYKEPTSAVTDAVVPAPHSPPLPPLPPSPPDSPPKKNTAPPADGKIKRYYFDNLQKNLIPLGKNMLILILNASDLQKTGYISACFFENEKAAENFQNLLDMIAESGEQAPSEPNYMPDVGEMCLALFSEDDSWYRGVCLKVSSEKARICYCDYGNVEIVSLDKLKPITSDLAHTIYATKCFISGFDKSKKFKLLEEHLASSNKICCNVLKGPEPNSRLLDIPNIDQILAQETV</sequence>
<keyword evidence="2 4" id="KW-0863">Zinc-finger</keyword>
<dbReference type="FunFam" id="2.30.30.140:FF:000018">
    <property type="entry name" value="Serine/threonine-protein kinase 31"/>
    <property type="match status" value="1"/>
</dbReference>
<dbReference type="STRING" id="30019.A0A0M5J1V7"/>
<dbReference type="InterPro" id="IPR050621">
    <property type="entry name" value="Tudor_domain_containing"/>
</dbReference>
<keyword evidence="9" id="KW-1185">Reference proteome</keyword>
<evidence type="ECO:0000256" key="2">
    <source>
        <dbReference type="ARBA" id="ARBA00022771"/>
    </source>
</evidence>
<dbReference type="PROSITE" id="PS50304">
    <property type="entry name" value="TUDOR"/>
    <property type="match status" value="2"/>
</dbReference>
<feature type="domain" description="Tudor" evidence="6">
    <location>
        <begin position="174"/>
        <end position="230"/>
    </location>
</feature>
<dbReference type="CDD" id="cd20379">
    <property type="entry name" value="Tudor_dTUD-like"/>
    <property type="match status" value="2"/>
</dbReference>
<dbReference type="Gene3D" id="6.10.140.2220">
    <property type="match status" value="1"/>
</dbReference>
<name>A0A0M5J1V7_DROBS</name>
<dbReference type="PANTHER" id="PTHR22948:SF29">
    <property type="entry name" value="FI02030P-RELATED"/>
    <property type="match status" value="1"/>
</dbReference>
<dbReference type="SMART" id="SM00333">
    <property type="entry name" value="TUDOR"/>
    <property type="match status" value="3"/>
</dbReference>
<dbReference type="Pfam" id="PF01753">
    <property type="entry name" value="zf-MYND"/>
    <property type="match status" value="1"/>
</dbReference>
<keyword evidence="1" id="KW-0479">Metal-binding</keyword>
<dbReference type="AlphaFoldDB" id="A0A0M5J1V7"/>
<reference evidence="8 9" key="1">
    <citation type="submission" date="2015-08" db="EMBL/GenBank/DDBJ databases">
        <title>Ancestral chromatin configuration constrains chromatin evolution on differentiating sex chromosomes in Drosophila.</title>
        <authorList>
            <person name="Zhou Q."/>
            <person name="Bachtrog D."/>
        </authorList>
    </citation>
    <scope>NUCLEOTIDE SEQUENCE [LARGE SCALE GENOMIC DNA]</scope>
    <source>
        <tissue evidence="8">Whole larvae</tissue>
    </source>
</reference>
<evidence type="ECO:0000313" key="9">
    <source>
        <dbReference type="Proteomes" id="UP000494163"/>
    </source>
</evidence>
<feature type="region of interest" description="Disordered" evidence="5">
    <location>
        <begin position="674"/>
        <end position="704"/>
    </location>
</feature>
<accession>A0A0M5J1V7</accession>
<dbReference type="EMBL" id="CP012526">
    <property type="protein sequence ID" value="ALC46561.1"/>
    <property type="molecule type" value="Genomic_DNA"/>
</dbReference>
<evidence type="ECO:0000256" key="5">
    <source>
        <dbReference type="SAM" id="MobiDB-lite"/>
    </source>
</evidence>
<feature type="compositionally biased region" description="Pro residues" evidence="5">
    <location>
        <begin position="679"/>
        <end position="694"/>
    </location>
</feature>
<dbReference type="SUPFAM" id="SSF63748">
    <property type="entry name" value="Tudor/PWWP/MBT"/>
    <property type="match status" value="2"/>
</dbReference>
<proteinExistence type="predicted"/>
<keyword evidence="3" id="KW-0862">Zinc</keyword>
<evidence type="ECO:0000259" key="6">
    <source>
        <dbReference type="PROSITE" id="PS50304"/>
    </source>
</evidence>
<gene>
    <name evidence="8" type="ORF">Dbus_chr3Rg1311</name>
</gene>
<dbReference type="PROSITE" id="PS50865">
    <property type="entry name" value="ZF_MYND_2"/>
    <property type="match status" value="1"/>
</dbReference>
<protein>
    <submittedName>
        <fullName evidence="8">CG9925</fullName>
    </submittedName>
</protein>
<evidence type="ECO:0000256" key="3">
    <source>
        <dbReference type="ARBA" id="ARBA00022833"/>
    </source>
</evidence>
<evidence type="ECO:0000259" key="7">
    <source>
        <dbReference type="PROSITE" id="PS50865"/>
    </source>
</evidence>
<dbReference type="OMA" id="DWQRHKY"/>
<dbReference type="InterPro" id="IPR002893">
    <property type="entry name" value="Znf_MYND"/>
</dbReference>
<dbReference type="Pfam" id="PF00567">
    <property type="entry name" value="TUDOR"/>
    <property type="match status" value="3"/>
</dbReference>
<feature type="domain" description="MYND-type" evidence="7">
    <location>
        <begin position="10"/>
        <end position="45"/>
    </location>
</feature>
<dbReference type="PANTHER" id="PTHR22948">
    <property type="entry name" value="TUDOR DOMAIN CONTAINING PROTEIN"/>
    <property type="match status" value="1"/>
</dbReference>
<evidence type="ECO:0000256" key="1">
    <source>
        <dbReference type="ARBA" id="ARBA00022723"/>
    </source>
</evidence>
<dbReference type="Gene3D" id="2.30.30.140">
    <property type="match status" value="2"/>
</dbReference>
<evidence type="ECO:0000313" key="8">
    <source>
        <dbReference type="EMBL" id="ALC46561.1"/>
    </source>
</evidence>